<reference evidence="2 3" key="1">
    <citation type="submission" date="2019-01" db="EMBL/GenBank/DDBJ databases">
        <title>Draft genome sequence of Psathyrella aberdarensis IHI B618.</title>
        <authorList>
            <person name="Buettner E."/>
            <person name="Kellner H."/>
        </authorList>
    </citation>
    <scope>NUCLEOTIDE SEQUENCE [LARGE SCALE GENOMIC DNA]</scope>
    <source>
        <strain evidence="2 3">IHI B618</strain>
    </source>
</reference>
<dbReference type="EMBL" id="SDEE01000499">
    <property type="protein sequence ID" value="RXW15881.1"/>
    <property type="molecule type" value="Genomic_DNA"/>
</dbReference>
<keyword evidence="1" id="KW-0732">Signal</keyword>
<sequence length="174" mass="18905">MRFTATLLYCLSLGAAVTFALPTLVSRSDDLAERNAALELEGAIDEVSARAPMELGLDMEFQERQLEDSFLYPRNLPKKTKTAMGEALDVVEGETVSWSWLTSWEKAHGANTGKLQGYKPGSRRDSQGAKLYWVGLFKTAGKEIIAPPLIQASSAKEPTTAEAVAALRTALQNA</sequence>
<feature type="chain" id="PRO_5020643721" evidence="1">
    <location>
        <begin position="21"/>
        <end position="174"/>
    </location>
</feature>
<evidence type="ECO:0000313" key="2">
    <source>
        <dbReference type="EMBL" id="RXW15881.1"/>
    </source>
</evidence>
<protein>
    <submittedName>
        <fullName evidence="2">Uncharacterized protein</fullName>
    </submittedName>
</protein>
<accession>A0A4Q2DAR5</accession>
<dbReference type="OrthoDB" id="2971085at2759"/>
<comment type="caution">
    <text evidence="2">The sequence shown here is derived from an EMBL/GenBank/DDBJ whole genome shotgun (WGS) entry which is preliminary data.</text>
</comment>
<keyword evidence="3" id="KW-1185">Reference proteome</keyword>
<evidence type="ECO:0000313" key="3">
    <source>
        <dbReference type="Proteomes" id="UP000290288"/>
    </source>
</evidence>
<organism evidence="2 3">
    <name type="scientific">Candolleomyces aberdarensis</name>
    <dbReference type="NCBI Taxonomy" id="2316362"/>
    <lineage>
        <taxon>Eukaryota</taxon>
        <taxon>Fungi</taxon>
        <taxon>Dikarya</taxon>
        <taxon>Basidiomycota</taxon>
        <taxon>Agaricomycotina</taxon>
        <taxon>Agaricomycetes</taxon>
        <taxon>Agaricomycetidae</taxon>
        <taxon>Agaricales</taxon>
        <taxon>Agaricineae</taxon>
        <taxon>Psathyrellaceae</taxon>
        <taxon>Candolleomyces</taxon>
    </lineage>
</organism>
<name>A0A4Q2DAR5_9AGAR</name>
<dbReference type="AlphaFoldDB" id="A0A4Q2DAR5"/>
<dbReference type="Proteomes" id="UP000290288">
    <property type="component" value="Unassembled WGS sequence"/>
</dbReference>
<feature type="signal peptide" evidence="1">
    <location>
        <begin position="1"/>
        <end position="20"/>
    </location>
</feature>
<gene>
    <name evidence="2" type="ORF">EST38_g9974</name>
</gene>
<evidence type="ECO:0000256" key="1">
    <source>
        <dbReference type="SAM" id="SignalP"/>
    </source>
</evidence>
<proteinExistence type="predicted"/>